<dbReference type="InterPro" id="IPR007754">
    <property type="entry name" value="GlcNAc_II"/>
</dbReference>
<comment type="pathway">
    <text evidence="3">Protein modification; protein glycosylation.</text>
</comment>
<evidence type="ECO:0000256" key="11">
    <source>
        <dbReference type="ARBA" id="ARBA00022968"/>
    </source>
</evidence>
<dbReference type="OrthoDB" id="6019616at2759"/>
<reference evidence="26 27" key="1">
    <citation type="submission" date="2019-09" db="EMBL/GenBank/DDBJ databases">
        <title>Bird 10,000 Genomes (B10K) Project - Family phase.</title>
        <authorList>
            <person name="Zhang G."/>
        </authorList>
    </citation>
    <scope>NUCLEOTIDE SEQUENCE [LARGE SCALE GENOMIC DNA]</scope>
    <source>
        <strain evidence="26">B10K-LSUMZ-16893</strain>
    </source>
</reference>
<proteinExistence type="inferred from homology"/>
<dbReference type="InterPro" id="IPR029044">
    <property type="entry name" value="Nucleotide-diphossugar_trans"/>
</dbReference>
<sequence>YRALVYRLNFDQPLRNAGRFAPRADVVLVVQVHERAEHLRLLLASLRRAPGVENVLLVLSHDVWAAELNALAARVDFCAVLQVFFPFSMQLYPREFPGHDPRDCPRDVGRAAALRLGCLNADFPDSFGHYREARFAQAKHHWWWKLHFVWERVRALREHAGPVLFLEEDHYLAPDFYHVLKRLWALRARDCPDCQIVSLGGYGPVRGGFAGRADKAEVKTWKSTEHNMGMAFGRDTYRQLIECTDAFCTYDDYNWDWTLQHLTVSCLPKFWKVLVPEIPRIFHTGDCGMHHKKACRPGSQSAKIDALLSSNQEHLFPATMSVSKRYSAAPLAPHVKNGGWGDIRDHELCKSYRRLQ</sequence>
<feature type="binding site" evidence="23">
    <location>
        <position position="206"/>
    </location>
    <ligand>
        <name>substrate</name>
    </ligand>
</feature>
<dbReference type="GO" id="GO:0046872">
    <property type="term" value="F:metal ion binding"/>
    <property type="evidence" value="ECO:0007669"/>
    <property type="project" value="UniProtKB-KW"/>
</dbReference>
<keyword evidence="7" id="KW-0328">Glycosyltransferase</keyword>
<evidence type="ECO:0000256" key="18">
    <source>
        <dbReference type="ARBA" id="ARBA00029663"/>
    </source>
</evidence>
<evidence type="ECO:0000256" key="24">
    <source>
        <dbReference type="PIRSR" id="PIRSR607754-2"/>
    </source>
</evidence>
<evidence type="ECO:0000256" key="21">
    <source>
        <dbReference type="ARBA" id="ARBA00032915"/>
    </source>
</evidence>
<keyword evidence="17 24" id="KW-0464">Manganese</keyword>
<evidence type="ECO:0000256" key="1">
    <source>
        <dbReference type="ARBA" id="ARBA00001936"/>
    </source>
</evidence>
<feature type="binding site" evidence="24">
    <location>
        <position position="169"/>
    </location>
    <ligand>
        <name>Mn(2+)</name>
        <dbReference type="ChEBI" id="CHEBI:29035"/>
    </ligand>
</feature>
<keyword evidence="12" id="KW-1133">Transmembrane helix</keyword>
<evidence type="ECO:0000313" key="26">
    <source>
        <dbReference type="EMBL" id="NXA35696.1"/>
    </source>
</evidence>
<feature type="disulfide bond" evidence="25">
    <location>
        <begin position="243"/>
        <end position="266"/>
    </location>
</feature>
<dbReference type="Proteomes" id="UP000533954">
    <property type="component" value="Unassembled WGS sequence"/>
</dbReference>
<dbReference type="GO" id="GO:0000139">
    <property type="term" value="C:Golgi membrane"/>
    <property type="evidence" value="ECO:0007669"/>
    <property type="project" value="UniProtKB-SubCell"/>
</dbReference>
<evidence type="ECO:0000256" key="3">
    <source>
        <dbReference type="ARBA" id="ARBA00004922"/>
    </source>
</evidence>
<dbReference type="AlphaFoldDB" id="A0A7K7V503"/>
<evidence type="ECO:0000256" key="22">
    <source>
        <dbReference type="ARBA" id="ARBA00093257"/>
    </source>
</evidence>
<evidence type="ECO:0000256" key="2">
    <source>
        <dbReference type="ARBA" id="ARBA00004323"/>
    </source>
</evidence>
<evidence type="ECO:0000256" key="16">
    <source>
        <dbReference type="ARBA" id="ARBA00023180"/>
    </source>
</evidence>
<evidence type="ECO:0000256" key="25">
    <source>
        <dbReference type="PIRSR" id="PIRSR607754-3"/>
    </source>
</evidence>
<evidence type="ECO:0000256" key="5">
    <source>
        <dbReference type="ARBA" id="ARBA00012613"/>
    </source>
</evidence>
<evidence type="ECO:0000256" key="4">
    <source>
        <dbReference type="ARBA" id="ARBA00011011"/>
    </source>
</evidence>
<accession>A0A7K7V503</accession>
<comment type="cofactor">
    <cofactor evidence="1 24">
        <name>Mn(2+)</name>
        <dbReference type="ChEBI" id="CHEBI:29035"/>
    </cofactor>
</comment>
<name>A0A7K7V503_EUDEL</name>
<evidence type="ECO:0000256" key="14">
    <source>
        <dbReference type="ARBA" id="ARBA00023136"/>
    </source>
</evidence>
<keyword evidence="11" id="KW-0735">Signal-anchor</keyword>
<dbReference type="GO" id="GO:0009312">
    <property type="term" value="P:oligosaccharide biosynthetic process"/>
    <property type="evidence" value="ECO:0007669"/>
    <property type="project" value="InterPro"/>
</dbReference>
<dbReference type="PANTHER" id="PTHR12871:SF0">
    <property type="entry name" value="ALPHA-1,6-MANNOSYL-GLYCOPROTEIN 2-BETA-N-ACETYLGLUCOSAMINYLTRANSFERASE"/>
    <property type="match status" value="1"/>
</dbReference>
<feature type="disulfide bond" evidence="25">
    <location>
        <begin position="191"/>
        <end position="194"/>
    </location>
</feature>
<organism evidence="26 27">
    <name type="scientific">Eudromia elegans</name>
    <name type="common">Elegant crested-tinamou</name>
    <dbReference type="NCBI Taxonomy" id="8805"/>
    <lineage>
        <taxon>Eukaryota</taxon>
        <taxon>Metazoa</taxon>
        <taxon>Chordata</taxon>
        <taxon>Craniata</taxon>
        <taxon>Vertebrata</taxon>
        <taxon>Euteleostomi</taxon>
        <taxon>Archelosauria</taxon>
        <taxon>Archosauria</taxon>
        <taxon>Dinosauria</taxon>
        <taxon>Saurischia</taxon>
        <taxon>Theropoda</taxon>
        <taxon>Coelurosauria</taxon>
        <taxon>Aves</taxon>
        <taxon>Palaeognathae</taxon>
        <taxon>Tinamiformes</taxon>
        <taxon>Tinamidae</taxon>
        <taxon>Eudromia</taxon>
    </lineage>
</organism>
<feature type="binding site" evidence="24">
    <location>
        <position position="283"/>
    </location>
    <ligand>
        <name>Mn(2+)</name>
        <dbReference type="ChEBI" id="CHEBI:29035"/>
    </ligand>
</feature>
<comment type="similarity">
    <text evidence="4">Belongs to the glycosyltransferase 16 (GT16) protein family.</text>
</comment>
<keyword evidence="13" id="KW-0333">Golgi apparatus</keyword>
<feature type="disulfide bond" evidence="25">
    <location>
        <begin position="104"/>
        <end position="118"/>
    </location>
</feature>
<dbReference type="EC" id="2.4.1.143" evidence="5"/>
<dbReference type="GO" id="GO:0006487">
    <property type="term" value="P:protein N-linked glycosylation"/>
    <property type="evidence" value="ECO:0007669"/>
    <property type="project" value="TreeGrafter"/>
</dbReference>
<keyword evidence="14" id="KW-0472">Membrane</keyword>
<feature type="non-terminal residue" evidence="26">
    <location>
        <position position="356"/>
    </location>
</feature>
<dbReference type="SUPFAM" id="SSF53448">
    <property type="entry name" value="Nucleotide-diphospho-sugar transferases"/>
    <property type="match status" value="1"/>
</dbReference>
<dbReference type="GO" id="GO:0008455">
    <property type="term" value="F:alpha-1,6-mannosylglycoprotein 2-beta-N-acetylglucosaminyltransferase activity"/>
    <property type="evidence" value="ECO:0007669"/>
    <property type="project" value="UniProtKB-EC"/>
</dbReference>
<keyword evidence="16" id="KW-0325">Glycoprotein</keyword>
<gene>
    <name evidence="26" type="primary">Mgat2</name>
    <name evidence="26" type="ORF">EUDELE_R14288</name>
</gene>
<feature type="disulfide bond" evidence="25">
    <location>
        <begin position="248"/>
        <end position="349"/>
    </location>
</feature>
<keyword evidence="9" id="KW-0812">Transmembrane</keyword>
<evidence type="ECO:0000256" key="17">
    <source>
        <dbReference type="ARBA" id="ARBA00023211"/>
    </source>
</evidence>
<evidence type="ECO:0000256" key="13">
    <source>
        <dbReference type="ARBA" id="ARBA00023034"/>
    </source>
</evidence>
<evidence type="ECO:0000256" key="9">
    <source>
        <dbReference type="ARBA" id="ARBA00022692"/>
    </source>
</evidence>
<keyword evidence="8 26" id="KW-0808">Transferase</keyword>
<feature type="binding site" evidence="23">
    <location>
        <begin position="137"/>
        <end position="141"/>
    </location>
    <ligand>
        <name>substrate</name>
    </ligand>
</feature>
<evidence type="ECO:0000256" key="23">
    <source>
        <dbReference type="PIRSR" id="PIRSR607754-1"/>
    </source>
</evidence>
<evidence type="ECO:0000256" key="19">
    <source>
        <dbReference type="ARBA" id="ARBA00031203"/>
    </source>
</evidence>
<keyword evidence="10 24" id="KW-0479">Metal-binding</keyword>
<comment type="caution">
    <text evidence="26">The sequence shown here is derived from an EMBL/GenBank/DDBJ whole genome shotgun (WGS) entry which is preliminary data.</text>
</comment>
<protein>
    <recommendedName>
        <fullName evidence="6">Alpha-1,6-mannosyl-glycoprotein 2-beta-N-acetylglucosaminyltransferase</fullName>
        <ecNumber evidence="5">2.4.1.143</ecNumber>
    </recommendedName>
    <alternativeName>
        <fullName evidence="21">Beta-1,2-N-acetylglucosaminyltransferase II</fullName>
    </alternativeName>
    <alternativeName>
        <fullName evidence="20">GlcNAc-T II</fullName>
    </alternativeName>
    <alternativeName>
        <fullName evidence="19">Mannoside acetylglucosaminyltransferase 2</fullName>
    </alternativeName>
    <alternativeName>
        <fullName evidence="18">N-glycosyl-oligosaccharide-glycoprotein N-acetylglucosaminyltransferase II</fullName>
    </alternativeName>
</protein>
<dbReference type="PANTHER" id="PTHR12871">
    <property type="entry name" value="BETA-1,2-N-ACETYLGLUCOSAMINYLTRANSFERASE II"/>
    <property type="match status" value="1"/>
</dbReference>
<comment type="catalytic activity">
    <reaction evidence="22">
        <text>an N(4)-{beta-D-GlcNAc-(1-&gt;2)-alpha-D-Man-(1-&gt;3)-[alpha-D-Man-(1-&gt;6)]-beta-D-Man-(1-&gt;4)-beta-D-GlcNAc-(1-&gt;4)-beta-D-GlcNAc}-L-asparaginyl-[protein] + UDP-N-acetyl-alpha-D-glucosamine = N(4)-{beta-D-GlcNAc-(1-&gt;2)-alpha-D-Man-(1-&gt;3)-[beta-D-GlcNAc-(1-&gt;2)-alpha-D-Man-(1-&gt;6)]-beta-D-Man-(1-&gt;4)-beta-D-GlcNAc-(1-&gt;4)-beta-D-GlcNAc}-L-asparaginyl-[protein] + UDP + H(+)</text>
        <dbReference type="Rhea" id="RHEA:12941"/>
        <dbReference type="Rhea" id="RHEA-COMP:13526"/>
        <dbReference type="Rhea" id="RHEA-COMP:14369"/>
        <dbReference type="ChEBI" id="CHEBI:15378"/>
        <dbReference type="ChEBI" id="CHEBI:57705"/>
        <dbReference type="ChEBI" id="CHEBI:58223"/>
        <dbReference type="ChEBI" id="CHEBI:60615"/>
        <dbReference type="ChEBI" id="CHEBI:60651"/>
        <dbReference type="EC" id="2.4.1.143"/>
    </reaction>
</comment>
<dbReference type="GO" id="GO:0005795">
    <property type="term" value="C:Golgi stack"/>
    <property type="evidence" value="ECO:0007669"/>
    <property type="project" value="InterPro"/>
</dbReference>
<feature type="non-terminal residue" evidence="26">
    <location>
        <position position="1"/>
    </location>
</feature>
<dbReference type="EMBL" id="VZSX01000039">
    <property type="protein sequence ID" value="NXA35696.1"/>
    <property type="molecule type" value="Genomic_DNA"/>
</dbReference>
<dbReference type="UniPathway" id="UPA00378"/>
<evidence type="ECO:0000256" key="12">
    <source>
        <dbReference type="ARBA" id="ARBA00022989"/>
    </source>
</evidence>
<evidence type="ECO:0000256" key="7">
    <source>
        <dbReference type="ARBA" id="ARBA00022676"/>
    </source>
</evidence>
<evidence type="ECO:0000256" key="20">
    <source>
        <dbReference type="ARBA" id="ARBA00032552"/>
    </source>
</evidence>
<dbReference type="Pfam" id="PF05060">
    <property type="entry name" value="MGAT2"/>
    <property type="match status" value="1"/>
</dbReference>
<evidence type="ECO:0000256" key="10">
    <source>
        <dbReference type="ARBA" id="ARBA00022723"/>
    </source>
</evidence>
<comment type="subcellular location">
    <subcellularLocation>
        <location evidence="2">Golgi apparatus membrane</location>
        <topology evidence="2">Single-pass type II membrane protein</topology>
    </subcellularLocation>
</comment>
<evidence type="ECO:0000256" key="15">
    <source>
        <dbReference type="ARBA" id="ARBA00023157"/>
    </source>
</evidence>
<feature type="binding site" evidence="23">
    <location>
        <begin position="31"/>
        <end position="35"/>
    </location>
    <ligand>
        <name>substrate</name>
    </ligand>
</feature>
<feature type="binding site" evidence="23">
    <location>
        <position position="62"/>
    </location>
    <ligand>
        <name>substrate</name>
    </ligand>
</feature>
<feature type="disulfide bond" evidence="25">
    <location>
        <begin position="287"/>
        <end position="295"/>
    </location>
</feature>
<keyword evidence="15 25" id="KW-1015">Disulfide bond</keyword>
<evidence type="ECO:0000256" key="6">
    <source>
        <dbReference type="ARBA" id="ARBA00014817"/>
    </source>
</evidence>
<dbReference type="Gene3D" id="3.90.550.10">
    <property type="entry name" value="Spore Coat Polysaccharide Biosynthesis Protein SpsA, Chain A"/>
    <property type="match status" value="1"/>
</dbReference>
<evidence type="ECO:0000256" key="8">
    <source>
        <dbReference type="ARBA" id="ARBA00022679"/>
    </source>
</evidence>
<evidence type="ECO:0000313" key="27">
    <source>
        <dbReference type="Proteomes" id="UP000533954"/>
    </source>
</evidence>
<keyword evidence="27" id="KW-1185">Reference proteome</keyword>